<dbReference type="EMBL" id="GBRD01010128">
    <property type="protein sequence ID" value="JAG55696.1"/>
    <property type="molecule type" value="Transcribed_RNA"/>
</dbReference>
<proteinExistence type="predicted"/>
<name>A0A0K8SR50_LYGHE</name>
<feature type="non-terminal residue" evidence="1">
    <location>
        <position position="1"/>
    </location>
</feature>
<organism evidence="1">
    <name type="scientific">Lygus hesperus</name>
    <name type="common">Western plant bug</name>
    <dbReference type="NCBI Taxonomy" id="30085"/>
    <lineage>
        <taxon>Eukaryota</taxon>
        <taxon>Metazoa</taxon>
        <taxon>Ecdysozoa</taxon>
        <taxon>Arthropoda</taxon>
        <taxon>Hexapoda</taxon>
        <taxon>Insecta</taxon>
        <taxon>Pterygota</taxon>
        <taxon>Neoptera</taxon>
        <taxon>Paraneoptera</taxon>
        <taxon>Hemiptera</taxon>
        <taxon>Heteroptera</taxon>
        <taxon>Panheteroptera</taxon>
        <taxon>Cimicomorpha</taxon>
        <taxon>Miridae</taxon>
        <taxon>Mirini</taxon>
        <taxon>Lygus</taxon>
    </lineage>
</organism>
<accession>A0A0K8SR50</accession>
<reference evidence="1" key="1">
    <citation type="submission" date="2014-09" db="EMBL/GenBank/DDBJ databases">
        <authorList>
            <person name="Magalhaes I.L.F."/>
            <person name="Oliveira U."/>
            <person name="Santos F.R."/>
            <person name="Vidigal T.H.D.A."/>
            <person name="Brescovit A.D."/>
            <person name="Santos A.J."/>
        </authorList>
    </citation>
    <scope>NUCLEOTIDE SEQUENCE</scope>
</reference>
<sequence length="153" mass="17478">TPVPTTSEATTVPTTSEVVEKLEEFLDYIDDVKQLSDTVTGMVNNVRSALRSLGKPSLDLQAYEYITKCRICRYLNVDEKMKILFAQQICSQNGVTYPKDNEEMNRRAVDMVDTSWAVVLEYRLQAASLWTMATWTHGNKATLPMFPKLMFRL</sequence>
<evidence type="ECO:0000313" key="1">
    <source>
        <dbReference type="EMBL" id="JAG55696.1"/>
    </source>
</evidence>
<dbReference type="AlphaFoldDB" id="A0A0K8SR50"/>
<protein>
    <submittedName>
        <fullName evidence="1">Uncharacterized protein</fullName>
    </submittedName>
</protein>